<dbReference type="Pfam" id="PF10245">
    <property type="entry name" value="MRP-S22"/>
    <property type="match status" value="1"/>
</dbReference>
<accession>A0A9B0F827</accession>
<dbReference type="GeneID" id="100650179"/>
<evidence type="ECO:0000313" key="1">
    <source>
        <dbReference type="Proteomes" id="UP000835206"/>
    </source>
</evidence>
<evidence type="ECO:0000313" key="2">
    <source>
        <dbReference type="RefSeq" id="XP_003401853.1"/>
    </source>
</evidence>
<dbReference type="CTD" id="56945"/>
<name>A0A9B0F827_BOMTE</name>
<gene>
    <name evidence="2" type="primary">LOC100650179</name>
</gene>
<dbReference type="GO" id="GO:0005763">
    <property type="term" value="C:mitochondrial small ribosomal subunit"/>
    <property type="evidence" value="ECO:0007669"/>
    <property type="project" value="TreeGrafter"/>
</dbReference>
<dbReference type="GO" id="GO:0003735">
    <property type="term" value="F:structural constituent of ribosome"/>
    <property type="evidence" value="ECO:0007669"/>
    <property type="project" value="TreeGrafter"/>
</dbReference>
<keyword evidence="2" id="KW-0687">Ribonucleoprotein</keyword>
<reference evidence="2" key="1">
    <citation type="submission" date="2025-08" db="UniProtKB">
        <authorList>
            <consortium name="RefSeq"/>
        </authorList>
    </citation>
    <scope>IDENTIFICATION</scope>
</reference>
<dbReference type="KEGG" id="bter:100650179"/>
<dbReference type="PANTHER" id="PTHR13071">
    <property type="entry name" value="MITOCHONDRIAL 28S RIBOSOMAL PROTEIN S22"/>
    <property type="match status" value="1"/>
</dbReference>
<keyword evidence="1" id="KW-1185">Reference proteome</keyword>
<keyword evidence="2" id="KW-0689">Ribosomal protein</keyword>
<dbReference type="AlphaFoldDB" id="A0A9B0F827"/>
<dbReference type="RefSeq" id="XP_003401853.1">
    <property type="nucleotide sequence ID" value="XM_003401805.4"/>
</dbReference>
<sequence length="344" mass="40602">MMCNRINFVLKHFYKRPIWNCRLCSTIPQTTDERDPAPFFFDGHVQELLTTLTRINYEKVFAIRRDGTQLEVPQYAFMTDKELQEARALLATKAKRCIQMPPVVKIRSDEVEVLVKEPELEGYEQYNLVFTDISFGKNNRDRLIVIREPNGTLRQATCNERHRMNQIYFPINGRELHTPKMFFHPYLSDLLDQGEFEFILDRACLQFEPDDPEYHRVTKEVYSYVYELNKLDALRSTRHFGPLVFQLAWEKNINKLLLELIDTENIEEAGALVRLYYALHPDVKSAQETIHEDIELIKVYAELNSLERHAISNAIQRYNKMQKERKKVEKGIMKAHGLIDNEDV</sequence>
<dbReference type="PANTHER" id="PTHR13071:SF4">
    <property type="entry name" value="SMALL RIBOSOMAL SUBUNIT PROTEIN MS22"/>
    <property type="match status" value="1"/>
</dbReference>
<protein>
    <submittedName>
        <fullName evidence="2">28S ribosomal protein S22, mitochondrial isoform X1</fullName>
    </submittedName>
</protein>
<dbReference type="OrthoDB" id="10052321at2759"/>
<proteinExistence type="predicted"/>
<organism evidence="1 2">
    <name type="scientific">Bombus terrestris</name>
    <name type="common">Buff-tailed bumblebee</name>
    <name type="synonym">Apis terrestris</name>
    <dbReference type="NCBI Taxonomy" id="30195"/>
    <lineage>
        <taxon>Eukaryota</taxon>
        <taxon>Metazoa</taxon>
        <taxon>Ecdysozoa</taxon>
        <taxon>Arthropoda</taxon>
        <taxon>Hexapoda</taxon>
        <taxon>Insecta</taxon>
        <taxon>Pterygota</taxon>
        <taxon>Neoptera</taxon>
        <taxon>Endopterygota</taxon>
        <taxon>Hymenoptera</taxon>
        <taxon>Apocrita</taxon>
        <taxon>Aculeata</taxon>
        <taxon>Apoidea</taxon>
        <taxon>Anthophila</taxon>
        <taxon>Apidae</taxon>
        <taxon>Bombus</taxon>
        <taxon>Bombus</taxon>
    </lineage>
</organism>
<dbReference type="Proteomes" id="UP000835206">
    <property type="component" value="Chromosome 16"/>
</dbReference>
<dbReference type="InterPro" id="IPR019374">
    <property type="entry name" value="Ribosomal_mS22"/>
</dbReference>